<evidence type="ECO:0000313" key="6">
    <source>
        <dbReference type="Proteomes" id="UP001609219"/>
    </source>
</evidence>
<comment type="caution">
    <text evidence="3">The sequence shown here is derived from an EMBL/GenBank/DDBJ whole genome shotgun (WGS) entry which is preliminary data.</text>
</comment>
<accession>A0ABW7K4G7</accession>
<dbReference type="SUPFAM" id="SSF53067">
    <property type="entry name" value="Actin-like ATPase domain"/>
    <property type="match status" value="1"/>
</dbReference>
<evidence type="ECO:0000313" key="5">
    <source>
        <dbReference type="Proteomes" id="UP001609176"/>
    </source>
</evidence>
<protein>
    <submittedName>
        <fullName evidence="3">Uncharacterized protein</fullName>
    </submittedName>
</protein>
<feature type="region of interest" description="Disordered" evidence="1">
    <location>
        <begin position="315"/>
        <end position="374"/>
    </location>
</feature>
<evidence type="ECO:0000313" key="4">
    <source>
        <dbReference type="EMBL" id="MFH5244407.1"/>
    </source>
</evidence>
<sequence length="392" mass="40083">MATGLGLRIGTSESVAAIVTTDNDAEPTYIVRESVLHMTADGDTRLGDTAPAGTTHSVSNFLARVGDPNGITSENGERYRAEDLVATAMFCLINMASPQLSAPTEIFAAYPAQWTAEAVDALRDALDYLGLKSVHVMSEAETAVVAGEEPAHGAALSALAAASGGPATQPSPVVAAIDDPATEEMAIAPLSTATGTGPVVTALAYSALPQPPEPIPVVEPTAAEAAAARRRRRMPVLVAAGFAAVLAVGTGIGAVLLQNTSDTAVPVIQNAESSPTTTNAPIAPEQIAFPPASSVAPAPAPAPAIAPVVEAAPPPPVAPPPPPPPVEPPVTEPPVTEPPVTEPPVTVPPTTEPTPTQPPVTEQPNGRNRYGFPEFEIEPYLPDLLPQVERPR</sequence>
<reference evidence="5 6" key="1">
    <citation type="submission" date="2024-10" db="EMBL/GenBank/DDBJ databases">
        <authorList>
            <person name="Riesco R."/>
        </authorList>
    </citation>
    <scope>NUCLEOTIDE SEQUENCE [LARGE SCALE GENOMIC DNA]</scope>
    <source>
        <strain evidence="4 5">NCIMB 15448</strain>
        <strain evidence="3 6">NCIMB 15450</strain>
    </source>
</reference>
<name>A0ABW7K4G7_9NOCA</name>
<feature type="compositionally biased region" description="Pro residues" evidence="1">
    <location>
        <begin position="315"/>
        <end position="358"/>
    </location>
</feature>
<dbReference type="Gene3D" id="3.30.420.40">
    <property type="match status" value="1"/>
</dbReference>
<dbReference type="EMBL" id="JBIMSN010000061">
    <property type="protein sequence ID" value="MFH5229923.1"/>
    <property type="molecule type" value="Genomic_DNA"/>
</dbReference>
<keyword evidence="2" id="KW-0812">Transmembrane</keyword>
<evidence type="ECO:0000256" key="1">
    <source>
        <dbReference type="SAM" id="MobiDB-lite"/>
    </source>
</evidence>
<keyword evidence="2" id="KW-0472">Membrane</keyword>
<keyword evidence="6" id="KW-1185">Reference proteome</keyword>
<keyword evidence="2" id="KW-1133">Transmembrane helix</keyword>
<dbReference type="EMBL" id="JBIMSP010000042">
    <property type="protein sequence ID" value="MFH5244407.1"/>
    <property type="molecule type" value="Genomic_DNA"/>
</dbReference>
<dbReference type="Proteomes" id="UP001609219">
    <property type="component" value="Unassembled WGS sequence"/>
</dbReference>
<dbReference type="RefSeq" id="WP_395125671.1">
    <property type="nucleotide sequence ID" value="NZ_JBIMSN010000061.1"/>
</dbReference>
<organism evidence="3 6">
    <name type="scientific">Antrihabitans spumae</name>
    <dbReference type="NCBI Taxonomy" id="3373370"/>
    <lineage>
        <taxon>Bacteria</taxon>
        <taxon>Bacillati</taxon>
        <taxon>Actinomycetota</taxon>
        <taxon>Actinomycetes</taxon>
        <taxon>Mycobacteriales</taxon>
        <taxon>Nocardiaceae</taxon>
        <taxon>Antrihabitans</taxon>
    </lineage>
</organism>
<dbReference type="InterPro" id="IPR043129">
    <property type="entry name" value="ATPase_NBD"/>
</dbReference>
<evidence type="ECO:0000313" key="3">
    <source>
        <dbReference type="EMBL" id="MFH5229923.1"/>
    </source>
</evidence>
<gene>
    <name evidence="4" type="ORF">ACHIPV_21405</name>
    <name evidence="3" type="ORF">ACHIRB_15270</name>
</gene>
<dbReference type="Proteomes" id="UP001609176">
    <property type="component" value="Unassembled WGS sequence"/>
</dbReference>
<feature type="transmembrane region" description="Helical" evidence="2">
    <location>
        <begin position="236"/>
        <end position="257"/>
    </location>
</feature>
<proteinExistence type="predicted"/>
<evidence type="ECO:0000256" key="2">
    <source>
        <dbReference type="SAM" id="Phobius"/>
    </source>
</evidence>